<gene>
    <name evidence="4" type="ORF">F3Y22_tig00110264pilonHSYRG00208</name>
</gene>
<keyword evidence="2" id="KW-0677">Repeat</keyword>
<accession>A0A6A3B4S6</accession>
<evidence type="ECO:0000313" key="4">
    <source>
        <dbReference type="EMBL" id="KAE8712074.1"/>
    </source>
</evidence>
<comment type="caution">
    <text evidence="4">The sequence shown here is derived from an EMBL/GenBank/DDBJ whole genome shotgun (WGS) entry which is preliminary data.</text>
</comment>
<evidence type="ECO:0000256" key="2">
    <source>
        <dbReference type="ARBA" id="ARBA00022737"/>
    </source>
</evidence>
<evidence type="ECO:0000256" key="1">
    <source>
        <dbReference type="ARBA" id="ARBA00022574"/>
    </source>
</evidence>
<dbReference type="PANTHER" id="PTHR15574:SF21">
    <property type="entry name" value="DDB1- AND CUL4-ASSOCIATED FACTOR 8"/>
    <property type="match status" value="1"/>
</dbReference>
<dbReference type="GO" id="GO:0080008">
    <property type="term" value="C:Cul4-RING E3 ubiquitin ligase complex"/>
    <property type="evidence" value="ECO:0007669"/>
    <property type="project" value="TreeGrafter"/>
</dbReference>
<dbReference type="GO" id="GO:0005737">
    <property type="term" value="C:cytoplasm"/>
    <property type="evidence" value="ECO:0007669"/>
    <property type="project" value="TreeGrafter"/>
</dbReference>
<name>A0A6A3B4S6_HIBSY</name>
<dbReference type="Proteomes" id="UP000436088">
    <property type="component" value="Unassembled WGS sequence"/>
</dbReference>
<keyword evidence="1 3" id="KW-0853">WD repeat</keyword>
<keyword evidence="5" id="KW-1185">Reference proteome</keyword>
<protein>
    <submittedName>
        <fullName evidence="4">Uncharacterized protein</fullName>
    </submittedName>
</protein>
<dbReference type="InterPro" id="IPR045151">
    <property type="entry name" value="DCAF8"/>
</dbReference>
<dbReference type="AlphaFoldDB" id="A0A6A3B4S6"/>
<dbReference type="InterPro" id="IPR001680">
    <property type="entry name" value="WD40_rpt"/>
</dbReference>
<organism evidence="4 5">
    <name type="scientific">Hibiscus syriacus</name>
    <name type="common">Rose of Sharon</name>
    <dbReference type="NCBI Taxonomy" id="106335"/>
    <lineage>
        <taxon>Eukaryota</taxon>
        <taxon>Viridiplantae</taxon>
        <taxon>Streptophyta</taxon>
        <taxon>Embryophyta</taxon>
        <taxon>Tracheophyta</taxon>
        <taxon>Spermatophyta</taxon>
        <taxon>Magnoliopsida</taxon>
        <taxon>eudicotyledons</taxon>
        <taxon>Gunneridae</taxon>
        <taxon>Pentapetalae</taxon>
        <taxon>rosids</taxon>
        <taxon>malvids</taxon>
        <taxon>Malvales</taxon>
        <taxon>Malvaceae</taxon>
        <taxon>Malvoideae</taxon>
        <taxon>Hibiscus</taxon>
    </lineage>
</organism>
<evidence type="ECO:0000313" key="5">
    <source>
        <dbReference type="Proteomes" id="UP000436088"/>
    </source>
</evidence>
<reference evidence="4" key="1">
    <citation type="submission" date="2019-09" db="EMBL/GenBank/DDBJ databases">
        <title>Draft genome information of white flower Hibiscus syriacus.</title>
        <authorList>
            <person name="Kim Y.-M."/>
        </authorList>
    </citation>
    <scope>NUCLEOTIDE SEQUENCE [LARGE SCALE GENOMIC DNA]</scope>
    <source>
        <strain evidence="4">YM2019G1</strain>
    </source>
</reference>
<dbReference type="PROSITE" id="PS50294">
    <property type="entry name" value="WD_REPEATS_REGION"/>
    <property type="match status" value="1"/>
</dbReference>
<evidence type="ECO:0000256" key="3">
    <source>
        <dbReference type="PROSITE-ProRule" id="PRU00221"/>
    </source>
</evidence>
<dbReference type="Pfam" id="PF00400">
    <property type="entry name" value="WD40"/>
    <property type="match status" value="1"/>
</dbReference>
<dbReference type="PANTHER" id="PTHR15574">
    <property type="entry name" value="WD REPEAT DOMAIN-CONTAINING FAMILY"/>
    <property type="match status" value="1"/>
</dbReference>
<dbReference type="InterPro" id="IPR036322">
    <property type="entry name" value="WD40_repeat_dom_sf"/>
</dbReference>
<sequence>MDLVFRFDIFKKLKKHRGCVYTVSFNGDGNILASGADDKQIILWDWETGLPKLTSGSGHASVYYVFRAKIMPYTGDRSLITCASDGQVRHARISECGAETGLVAKHQGRANTLAVEPRNPHLVYTSGEDGLVQHVTCVSSHHNLSIHGILILLVRLFYDDLVIAELWSNFILLHFRLILKLQKLQHILNANREIVTASHPGRLRMMMTNDDDNDDDCLDVYNDIDDDRDCK</sequence>
<proteinExistence type="predicted"/>
<dbReference type="SUPFAM" id="SSF50978">
    <property type="entry name" value="WD40 repeat-like"/>
    <property type="match status" value="1"/>
</dbReference>
<dbReference type="EMBL" id="VEPZ02000902">
    <property type="protein sequence ID" value="KAE8712074.1"/>
    <property type="molecule type" value="Genomic_DNA"/>
</dbReference>
<feature type="repeat" description="WD" evidence="3">
    <location>
        <begin position="13"/>
        <end position="54"/>
    </location>
</feature>
<dbReference type="SMART" id="SM00320">
    <property type="entry name" value="WD40"/>
    <property type="match status" value="3"/>
</dbReference>
<dbReference type="InterPro" id="IPR015943">
    <property type="entry name" value="WD40/YVTN_repeat-like_dom_sf"/>
</dbReference>
<dbReference type="PROSITE" id="PS50082">
    <property type="entry name" value="WD_REPEATS_2"/>
    <property type="match status" value="1"/>
</dbReference>
<dbReference type="Gene3D" id="2.130.10.10">
    <property type="entry name" value="YVTN repeat-like/Quinoprotein amine dehydrogenase"/>
    <property type="match status" value="1"/>
</dbReference>